<dbReference type="AlphaFoldDB" id="A0AAV0GHC8"/>
<dbReference type="InterPro" id="IPR024752">
    <property type="entry name" value="Myb/SANT-like_dom"/>
</dbReference>
<accession>A0AAV0GHC8</accession>
<dbReference type="EMBL" id="CAMAPF010001107">
    <property type="protein sequence ID" value="CAH9146589.1"/>
    <property type="molecule type" value="Genomic_DNA"/>
</dbReference>
<dbReference type="PANTHER" id="PTHR46250">
    <property type="entry name" value="MYB/SANT-LIKE DNA-BINDING DOMAIN PROTEIN-RELATED"/>
    <property type="match status" value="1"/>
</dbReference>
<reference evidence="2" key="1">
    <citation type="submission" date="2022-07" db="EMBL/GenBank/DDBJ databases">
        <authorList>
            <person name="Macas J."/>
            <person name="Novak P."/>
            <person name="Neumann P."/>
        </authorList>
    </citation>
    <scope>NUCLEOTIDE SEQUENCE</scope>
</reference>
<evidence type="ECO:0000313" key="2">
    <source>
        <dbReference type="EMBL" id="CAH9146589.1"/>
    </source>
</evidence>
<dbReference type="Proteomes" id="UP001152523">
    <property type="component" value="Unassembled WGS sequence"/>
</dbReference>
<evidence type="ECO:0000259" key="1">
    <source>
        <dbReference type="Pfam" id="PF12776"/>
    </source>
</evidence>
<comment type="caution">
    <text evidence="2">The sequence shown here is derived from an EMBL/GenBank/DDBJ whole genome shotgun (WGS) entry which is preliminary data.</text>
</comment>
<dbReference type="PANTHER" id="PTHR46250:SF18">
    <property type="entry name" value="MYB_SANT-LIKE DOMAIN-CONTAINING PROTEIN"/>
    <property type="match status" value="1"/>
</dbReference>
<organism evidence="2 3">
    <name type="scientific">Cuscuta epithymum</name>
    <dbReference type="NCBI Taxonomy" id="186058"/>
    <lineage>
        <taxon>Eukaryota</taxon>
        <taxon>Viridiplantae</taxon>
        <taxon>Streptophyta</taxon>
        <taxon>Embryophyta</taxon>
        <taxon>Tracheophyta</taxon>
        <taxon>Spermatophyta</taxon>
        <taxon>Magnoliopsida</taxon>
        <taxon>eudicotyledons</taxon>
        <taxon>Gunneridae</taxon>
        <taxon>Pentapetalae</taxon>
        <taxon>asterids</taxon>
        <taxon>lamiids</taxon>
        <taxon>Solanales</taxon>
        <taxon>Convolvulaceae</taxon>
        <taxon>Cuscuteae</taxon>
        <taxon>Cuscuta</taxon>
        <taxon>Cuscuta subgen. Cuscuta</taxon>
    </lineage>
</organism>
<evidence type="ECO:0000313" key="3">
    <source>
        <dbReference type="Proteomes" id="UP001152523"/>
    </source>
</evidence>
<keyword evidence="3" id="KW-1185">Reference proteome</keyword>
<gene>
    <name evidence="2" type="ORF">CEPIT_LOCUS43101</name>
</gene>
<name>A0AAV0GHC8_9ASTE</name>
<dbReference type="Pfam" id="PF12776">
    <property type="entry name" value="Myb_DNA-bind_3"/>
    <property type="match status" value="1"/>
</dbReference>
<protein>
    <recommendedName>
        <fullName evidence="1">Myb/SANT-like domain-containing protein</fullName>
    </recommendedName>
</protein>
<proteinExistence type="predicted"/>
<feature type="domain" description="Myb/SANT-like" evidence="1">
    <location>
        <begin position="78"/>
        <end position="173"/>
    </location>
</feature>
<sequence>MTREASSLLQSRRETKSRWLESFSRTEKSNIKFSKIFWLLFGIRVKGSPSKIYMIKESTMEDCTITPPSSKVKRNNHQWSPHEDKILIEGCLELINQGWKAENGFKTGFYQQLQKWMATKIPGCHILGDPNIKNRLRHLKTQYKEFSMMRGASGFGWNEETKMVNCDDEVWASWIKGHKESVHLRHKSFPYYDDLAIIFGAEWATGDKCESPAEMVTSLGKESAPQEGAHVPKSVVHDDFFGVAVDLDTTNDDIFSSPDINRNKKRTLGISIKKEFEEPSKKSKKNEFDKHAEVFQKKIETVLEMCATSNKQFEKVTTFFDRFNAADDVKPHILQVIMNLPDLSKEQAIRAFGIISSSKGKTDSFLLMPDEEAKLIYVRAVLNGEI</sequence>